<dbReference type="GO" id="GO:0008168">
    <property type="term" value="F:methyltransferase activity"/>
    <property type="evidence" value="ECO:0007669"/>
    <property type="project" value="UniProtKB-KW"/>
</dbReference>
<dbReference type="InterPro" id="IPR040758">
    <property type="entry name" value="PrmC_N"/>
</dbReference>
<dbReference type="Pfam" id="PF17827">
    <property type="entry name" value="PrmC_N"/>
    <property type="match status" value="1"/>
</dbReference>
<gene>
    <name evidence="2" type="ORF">FJZ00_03790</name>
</gene>
<organism evidence="2 3">
    <name type="scientific">Candidatus Tanganyikabacteria bacterium</name>
    <dbReference type="NCBI Taxonomy" id="2961651"/>
    <lineage>
        <taxon>Bacteria</taxon>
        <taxon>Bacillati</taxon>
        <taxon>Candidatus Sericytochromatia</taxon>
        <taxon>Candidatus Tanganyikabacteria</taxon>
    </lineage>
</organism>
<evidence type="ECO:0000313" key="2">
    <source>
        <dbReference type="EMBL" id="MBM3274249.1"/>
    </source>
</evidence>
<dbReference type="AlphaFoldDB" id="A0A938BMH0"/>
<dbReference type="GO" id="GO:0032259">
    <property type="term" value="P:methylation"/>
    <property type="evidence" value="ECO:0007669"/>
    <property type="project" value="UniProtKB-KW"/>
</dbReference>
<keyword evidence="2" id="KW-0808">Transferase</keyword>
<comment type="caution">
    <text evidence="2">The sequence shown here is derived from an EMBL/GenBank/DDBJ whole genome shotgun (WGS) entry which is preliminary data.</text>
</comment>
<dbReference type="Proteomes" id="UP000703893">
    <property type="component" value="Unassembled WGS sequence"/>
</dbReference>
<accession>A0A938BMH0</accession>
<dbReference type="EMBL" id="VGJX01000163">
    <property type="protein sequence ID" value="MBM3274249.1"/>
    <property type="molecule type" value="Genomic_DNA"/>
</dbReference>
<protein>
    <submittedName>
        <fullName evidence="2">Peptide chain release factor N(5)-glutamine methyltransferase</fullName>
    </submittedName>
</protein>
<feature type="non-terminal residue" evidence="2">
    <location>
        <position position="108"/>
    </location>
</feature>
<reference evidence="2 3" key="1">
    <citation type="submission" date="2019-03" db="EMBL/GenBank/DDBJ databases">
        <title>Lake Tanganyika Metagenome-Assembled Genomes (MAGs).</title>
        <authorList>
            <person name="Tran P."/>
        </authorList>
    </citation>
    <scope>NUCLEOTIDE SEQUENCE [LARGE SCALE GENOMIC DNA]</scope>
    <source>
        <strain evidence="2">K_DeepCast_65m_m2_236</strain>
    </source>
</reference>
<dbReference type="PANTHER" id="PTHR18895:SF74">
    <property type="entry name" value="MTRF1L RELEASE FACTOR GLUTAMINE METHYLTRANSFERASE"/>
    <property type="match status" value="1"/>
</dbReference>
<feature type="domain" description="Release factor glutamine methyltransferase N-terminal" evidence="1">
    <location>
        <begin position="18"/>
        <end position="88"/>
    </location>
</feature>
<dbReference type="Gene3D" id="1.10.8.10">
    <property type="entry name" value="DNA helicase RuvA subunit, C-terminal domain"/>
    <property type="match status" value="1"/>
</dbReference>
<dbReference type="InterPro" id="IPR050320">
    <property type="entry name" value="N5-glutamine_MTase"/>
</dbReference>
<dbReference type="PANTHER" id="PTHR18895">
    <property type="entry name" value="HEMK METHYLTRANSFERASE"/>
    <property type="match status" value="1"/>
</dbReference>
<name>A0A938BMH0_9BACT</name>
<dbReference type="SUPFAM" id="SSF53335">
    <property type="entry name" value="S-adenosyl-L-methionine-dependent methyltransferases"/>
    <property type="match status" value="1"/>
</dbReference>
<dbReference type="InterPro" id="IPR029063">
    <property type="entry name" value="SAM-dependent_MTases_sf"/>
</dbReference>
<evidence type="ECO:0000313" key="3">
    <source>
        <dbReference type="Proteomes" id="UP000703893"/>
    </source>
</evidence>
<evidence type="ECO:0000259" key="1">
    <source>
        <dbReference type="Pfam" id="PF17827"/>
    </source>
</evidence>
<proteinExistence type="predicted"/>
<keyword evidence="2" id="KW-0489">Methyltransferase</keyword>
<sequence length="108" mass="11644">MIEPAESPEQAAPPTIGEALRHGSGRLRALDLPSADLEAALLLGLATGVDRLGLVTRTATALAASQWAEFQALLARREQRIPLQYLTGKQEFMSLEFAVSPEVLIPRP</sequence>